<comment type="caution">
    <text evidence="2">The sequence shown here is derived from an EMBL/GenBank/DDBJ whole genome shotgun (WGS) entry which is preliminary data.</text>
</comment>
<protein>
    <submittedName>
        <fullName evidence="2">8786_t:CDS:1</fullName>
    </submittedName>
</protein>
<evidence type="ECO:0000256" key="1">
    <source>
        <dbReference type="SAM" id="MobiDB-lite"/>
    </source>
</evidence>
<accession>A0A9N9DLX4</accession>
<feature type="non-terminal residue" evidence="2">
    <location>
        <position position="281"/>
    </location>
</feature>
<dbReference type="AlphaFoldDB" id="A0A9N9DLX4"/>
<evidence type="ECO:0000313" key="2">
    <source>
        <dbReference type="EMBL" id="CAG8640572.1"/>
    </source>
</evidence>
<dbReference type="Proteomes" id="UP000789572">
    <property type="component" value="Unassembled WGS sequence"/>
</dbReference>
<name>A0A9N9DLX4_9GLOM</name>
<proteinExistence type="predicted"/>
<dbReference type="EMBL" id="CAJVPJ010003479">
    <property type="protein sequence ID" value="CAG8640572.1"/>
    <property type="molecule type" value="Genomic_DNA"/>
</dbReference>
<reference evidence="2" key="1">
    <citation type="submission" date="2021-06" db="EMBL/GenBank/DDBJ databases">
        <authorList>
            <person name="Kallberg Y."/>
            <person name="Tangrot J."/>
            <person name="Rosling A."/>
        </authorList>
    </citation>
    <scope>NUCLEOTIDE SEQUENCE</scope>
    <source>
        <strain evidence="2">IA702</strain>
    </source>
</reference>
<keyword evidence="3" id="KW-1185">Reference proteome</keyword>
<evidence type="ECO:0000313" key="3">
    <source>
        <dbReference type="Proteomes" id="UP000789572"/>
    </source>
</evidence>
<feature type="region of interest" description="Disordered" evidence="1">
    <location>
        <begin position="218"/>
        <end position="237"/>
    </location>
</feature>
<organism evidence="2 3">
    <name type="scientific">Paraglomus occultum</name>
    <dbReference type="NCBI Taxonomy" id="144539"/>
    <lineage>
        <taxon>Eukaryota</taxon>
        <taxon>Fungi</taxon>
        <taxon>Fungi incertae sedis</taxon>
        <taxon>Mucoromycota</taxon>
        <taxon>Glomeromycotina</taxon>
        <taxon>Glomeromycetes</taxon>
        <taxon>Paraglomerales</taxon>
        <taxon>Paraglomeraceae</taxon>
        <taxon>Paraglomus</taxon>
    </lineage>
</organism>
<dbReference type="OrthoDB" id="10402851at2759"/>
<sequence>MADDKLKSWLQKLDEACPDDVKEEKQIKVPKPEDYESWPAYVLDTIRITKLRPRILDPSDFEHYVDWLHCELRAQKGENPFLRQNLSRVNFLGRQVWLERPWRKHRKVKRKKIVQISAFEQRQTARRLKTLKELDSGTYKPQGICPPQRFTWRLRQHAEYIRKADKYLRKMLLGEDEPKESTIVTELLAAAGIHEEFIQNDQFSARVLGAERKTLGPISSKNKVNQEEATSSPTKEVKGVKRSRYFVDEGSPITNDRKRLACPSLRTRETTPRPKLRNMRM</sequence>
<gene>
    <name evidence="2" type="ORF">POCULU_LOCUS9395</name>
</gene>
<feature type="compositionally biased region" description="Polar residues" evidence="1">
    <location>
        <begin position="218"/>
        <end position="234"/>
    </location>
</feature>